<protein>
    <submittedName>
        <fullName evidence="3">Universal stress protein</fullName>
    </submittedName>
</protein>
<name>A0ABW2LJQ1_9PSEU</name>
<evidence type="ECO:0000313" key="4">
    <source>
        <dbReference type="Proteomes" id="UP001596504"/>
    </source>
</evidence>
<dbReference type="PANTHER" id="PTHR46268">
    <property type="entry name" value="STRESS RESPONSE PROTEIN NHAX"/>
    <property type="match status" value="1"/>
</dbReference>
<dbReference type="Gene3D" id="3.40.50.620">
    <property type="entry name" value="HUPs"/>
    <property type="match status" value="2"/>
</dbReference>
<dbReference type="EMBL" id="JBHTCJ010000007">
    <property type="protein sequence ID" value="MFC7342749.1"/>
    <property type="molecule type" value="Genomic_DNA"/>
</dbReference>
<evidence type="ECO:0000256" key="1">
    <source>
        <dbReference type="ARBA" id="ARBA00008791"/>
    </source>
</evidence>
<dbReference type="PANTHER" id="PTHR46268:SF6">
    <property type="entry name" value="UNIVERSAL STRESS PROTEIN UP12"/>
    <property type="match status" value="1"/>
</dbReference>
<dbReference type="InterPro" id="IPR014729">
    <property type="entry name" value="Rossmann-like_a/b/a_fold"/>
</dbReference>
<evidence type="ECO:0000313" key="3">
    <source>
        <dbReference type="EMBL" id="MFC7342749.1"/>
    </source>
</evidence>
<organism evidence="3 4">
    <name type="scientific">Saccharopolyspora griseoalba</name>
    <dbReference type="NCBI Taxonomy" id="1431848"/>
    <lineage>
        <taxon>Bacteria</taxon>
        <taxon>Bacillati</taxon>
        <taxon>Actinomycetota</taxon>
        <taxon>Actinomycetes</taxon>
        <taxon>Pseudonocardiales</taxon>
        <taxon>Pseudonocardiaceae</taxon>
        <taxon>Saccharopolyspora</taxon>
    </lineage>
</organism>
<feature type="domain" description="UspA" evidence="2">
    <location>
        <begin position="147"/>
        <end position="282"/>
    </location>
</feature>
<comment type="similarity">
    <text evidence="1">Belongs to the universal stress protein A family.</text>
</comment>
<dbReference type="Proteomes" id="UP001596504">
    <property type="component" value="Unassembled WGS sequence"/>
</dbReference>
<reference evidence="4" key="1">
    <citation type="journal article" date="2019" name="Int. J. Syst. Evol. Microbiol.">
        <title>The Global Catalogue of Microorganisms (GCM) 10K type strain sequencing project: providing services to taxonomists for standard genome sequencing and annotation.</title>
        <authorList>
            <consortium name="The Broad Institute Genomics Platform"/>
            <consortium name="The Broad Institute Genome Sequencing Center for Infectious Disease"/>
            <person name="Wu L."/>
            <person name="Ma J."/>
        </authorList>
    </citation>
    <scope>NUCLEOTIDE SEQUENCE [LARGE SCALE GENOMIC DNA]</scope>
    <source>
        <strain evidence="4">WLHS5</strain>
    </source>
</reference>
<proteinExistence type="inferred from homology"/>
<evidence type="ECO:0000259" key="2">
    <source>
        <dbReference type="Pfam" id="PF00582"/>
    </source>
</evidence>
<dbReference type="PRINTS" id="PR01438">
    <property type="entry name" value="UNVRSLSTRESS"/>
</dbReference>
<feature type="domain" description="UspA" evidence="2">
    <location>
        <begin position="4"/>
        <end position="134"/>
    </location>
</feature>
<keyword evidence="4" id="KW-1185">Reference proteome</keyword>
<dbReference type="InterPro" id="IPR006016">
    <property type="entry name" value="UspA"/>
</dbReference>
<comment type="caution">
    <text evidence="3">The sequence shown here is derived from an EMBL/GenBank/DDBJ whole genome shotgun (WGS) entry which is preliminary data.</text>
</comment>
<gene>
    <name evidence="3" type="ORF">ACFQRI_15200</name>
</gene>
<dbReference type="Pfam" id="PF00582">
    <property type="entry name" value="Usp"/>
    <property type="match status" value="2"/>
</dbReference>
<dbReference type="InterPro" id="IPR006015">
    <property type="entry name" value="Universal_stress_UspA"/>
</dbReference>
<dbReference type="RefSeq" id="WP_380668953.1">
    <property type="nucleotide sequence ID" value="NZ_JBHTCJ010000007.1"/>
</dbReference>
<dbReference type="SUPFAM" id="SSF52402">
    <property type="entry name" value="Adenine nucleotide alpha hydrolases-like"/>
    <property type="match status" value="2"/>
</dbReference>
<sequence length="289" mass="29980">MSGVVVGIDGSAVARNAAAWAGREAARMGTALRVVYADQTAQGVFARGHERSGEVREPVREWLDEAAAAAGEFSAKVTTADRPGSPERVLIEESETADLLVVGDRGFGGFAGLLAGAVAVKAATHARCSVVVVPDVGDPPRFPTSGPVVAGIDDPESAAPVLERAFGIAADLGVPLRAVHSWELAGLDLKWLRGKVPEEALAAAERRFVAEALAGAPERYPDVPVERVVLRGSPVNRLLDQARDAQLVVVGARGRGGVAGAHLGSTSHKLIHHAPCPLLIVRDAAGHPE</sequence>
<accession>A0ABW2LJQ1</accession>